<evidence type="ECO:0000313" key="2">
    <source>
        <dbReference type="EMBL" id="RAK42831.1"/>
    </source>
</evidence>
<organism evidence="2 3">
    <name type="scientific">Actinoplanes lutulentus</name>
    <dbReference type="NCBI Taxonomy" id="1287878"/>
    <lineage>
        <taxon>Bacteria</taxon>
        <taxon>Bacillati</taxon>
        <taxon>Actinomycetota</taxon>
        <taxon>Actinomycetes</taxon>
        <taxon>Micromonosporales</taxon>
        <taxon>Micromonosporaceae</taxon>
        <taxon>Actinoplanes</taxon>
    </lineage>
</organism>
<keyword evidence="3" id="KW-1185">Reference proteome</keyword>
<dbReference type="PRINTS" id="PR00111">
    <property type="entry name" value="ABHYDROLASE"/>
</dbReference>
<dbReference type="Proteomes" id="UP000249341">
    <property type="component" value="Unassembled WGS sequence"/>
</dbReference>
<feature type="domain" description="AB hydrolase-1" evidence="1">
    <location>
        <begin position="23"/>
        <end position="246"/>
    </location>
</feature>
<dbReference type="Pfam" id="PF12697">
    <property type="entry name" value="Abhydrolase_6"/>
    <property type="match status" value="1"/>
</dbReference>
<dbReference type="AlphaFoldDB" id="A0A327ZKP8"/>
<dbReference type="InterPro" id="IPR029058">
    <property type="entry name" value="AB_hydrolase_fold"/>
</dbReference>
<dbReference type="PANTHER" id="PTHR43433:SF10">
    <property type="entry name" value="AB HYDROLASE-1 DOMAIN-CONTAINING PROTEIN"/>
    <property type="match status" value="1"/>
</dbReference>
<evidence type="ECO:0000313" key="3">
    <source>
        <dbReference type="Proteomes" id="UP000249341"/>
    </source>
</evidence>
<dbReference type="Gene3D" id="3.40.50.1820">
    <property type="entry name" value="alpha/beta hydrolase"/>
    <property type="match status" value="1"/>
</dbReference>
<gene>
    <name evidence="2" type="ORF">B0I29_102657</name>
</gene>
<proteinExistence type="predicted"/>
<dbReference type="InterPro" id="IPR050471">
    <property type="entry name" value="AB_hydrolase"/>
</dbReference>
<name>A0A327ZKP8_9ACTN</name>
<reference evidence="2 3" key="1">
    <citation type="submission" date="2018-06" db="EMBL/GenBank/DDBJ databases">
        <title>Genomic Encyclopedia of Type Strains, Phase III (KMG-III): the genomes of soil and plant-associated and newly described type strains.</title>
        <authorList>
            <person name="Whitman W."/>
        </authorList>
    </citation>
    <scope>NUCLEOTIDE SEQUENCE [LARGE SCALE GENOMIC DNA]</scope>
    <source>
        <strain evidence="2 3">CGMCC 4.7090</strain>
    </source>
</reference>
<dbReference type="EMBL" id="QLMJ01000002">
    <property type="protein sequence ID" value="RAK42831.1"/>
    <property type="molecule type" value="Genomic_DNA"/>
</dbReference>
<dbReference type="SUPFAM" id="SSF53474">
    <property type="entry name" value="alpha/beta-Hydrolases"/>
    <property type="match status" value="1"/>
</dbReference>
<dbReference type="GO" id="GO:0003824">
    <property type="term" value="F:catalytic activity"/>
    <property type="evidence" value="ECO:0007669"/>
    <property type="project" value="UniProtKB-ARBA"/>
</dbReference>
<accession>A0A327ZKP8</accession>
<comment type="caution">
    <text evidence="2">The sequence shown here is derived from an EMBL/GenBank/DDBJ whole genome shotgun (WGS) entry which is preliminary data.</text>
</comment>
<dbReference type="OrthoDB" id="3396704at2"/>
<dbReference type="PANTHER" id="PTHR43433">
    <property type="entry name" value="HYDROLASE, ALPHA/BETA FOLD FAMILY PROTEIN"/>
    <property type="match status" value="1"/>
</dbReference>
<sequence>MPVVSSFDGAKIYYERHGSGPAILFVHGSGGHHAAWWQQVTALRDRFTVVTVDLRGFGKSDSSMPEFDGQDFPGDLIAVLDAEDLRDVLLVGQSIGAVAALRAALKRPDRVRGVALGHSLGGLDHPELSELVAADRSEAVKLPVLDRLLSRRFQEEEPARTFLFQQMGTFNVAKMADLRNLSVNGPSIDEIVASGVQVWFLAGETDAVLSVATVRRAHELLKGSFLKIVPGAPHSMYWESPSLYNAAVAEIREGL</sequence>
<dbReference type="InterPro" id="IPR000073">
    <property type="entry name" value="AB_hydrolase_1"/>
</dbReference>
<evidence type="ECO:0000259" key="1">
    <source>
        <dbReference type="Pfam" id="PF12697"/>
    </source>
</evidence>
<dbReference type="RefSeq" id="WP_111647939.1">
    <property type="nucleotide sequence ID" value="NZ_JACHWI010000003.1"/>
</dbReference>
<protein>
    <submittedName>
        <fullName evidence="2">Pimeloyl-ACP methyl ester carboxylesterase</fullName>
    </submittedName>
</protein>